<reference evidence="1 2" key="1">
    <citation type="submission" date="2019-03" db="EMBL/GenBank/DDBJ databases">
        <authorList>
            <person name="Fan P."/>
        </authorList>
    </citation>
    <scope>NUCLEOTIDE SEQUENCE [LARGE SCALE GENOMIC DNA]</scope>
    <source>
        <strain evidence="1 2">KCJ4950</strain>
    </source>
</reference>
<dbReference type="InterPro" id="IPR012865">
    <property type="entry name" value="DUF1642"/>
</dbReference>
<name>A0A4R5G3X2_9STRE</name>
<dbReference type="Pfam" id="PF07852">
    <property type="entry name" value="DUF1642"/>
    <property type="match status" value="1"/>
</dbReference>
<sequence>MKMNQRNGSIMLTLWEVKMMNKQEVIDEIENAIPDFVLNDFQRGKETGLTYALELVEELDEPRKPVVPQFVADWYEEHKDDFEFNIYCLCVDFHDHPVKLDNRIRRWFSNTSNKSIQTLVAMHFFGYEVEKEKLYTVEIPNPNSPEHFVLRKNGVNKIVADCYLSNNWKLYKNTWLTESEIKKDFEWAWQFAEEVEE</sequence>
<evidence type="ECO:0000313" key="2">
    <source>
        <dbReference type="Proteomes" id="UP000295231"/>
    </source>
</evidence>
<evidence type="ECO:0000313" key="1">
    <source>
        <dbReference type="EMBL" id="TDE69709.1"/>
    </source>
</evidence>
<gene>
    <name evidence="1" type="ORF">E0E04_08775</name>
</gene>
<proteinExistence type="predicted"/>
<comment type="caution">
    <text evidence="1">The sequence shown here is derived from an EMBL/GenBank/DDBJ whole genome shotgun (WGS) entry which is preliminary data.</text>
</comment>
<dbReference type="AlphaFoldDB" id="A0A4R5G3X2"/>
<dbReference type="EMBL" id="SJWY01000305">
    <property type="protein sequence ID" value="TDE69709.1"/>
    <property type="molecule type" value="Genomic_DNA"/>
</dbReference>
<protein>
    <submittedName>
        <fullName evidence="1">DUF1642 domain-containing protein</fullName>
    </submittedName>
</protein>
<keyword evidence="2" id="KW-1185">Reference proteome</keyword>
<dbReference type="Proteomes" id="UP000295231">
    <property type="component" value="Unassembled WGS sequence"/>
</dbReference>
<accession>A0A4R5G3X2</accession>
<organism evidence="1 2">
    <name type="scientific">Streptococcus vicugnae</name>
    <dbReference type="NCBI Taxonomy" id="2740579"/>
    <lineage>
        <taxon>Bacteria</taxon>
        <taxon>Bacillati</taxon>
        <taxon>Bacillota</taxon>
        <taxon>Bacilli</taxon>
        <taxon>Lactobacillales</taxon>
        <taxon>Streptococcaceae</taxon>
        <taxon>Streptococcus</taxon>
    </lineage>
</organism>